<accession>A0AAV5DQ06</accession>
<gene>
    <name evidence="1" type="primary">ga31351</name>
    <name evidence="1" type="ORF">PR202_ga31351</name>
</gene>
<evidence type="ECO:0000313" key="2">
    <source>
        <dbReference type="Proteomes" id="UP001054889"/>
    </source>
</evidence>
<organism evidence="1 2">
    <name type="scientific">Eleusine coracana subsp. coracana</name>
    <dbReference type="NCBI Taxonomy" id="191504"/>
    <lineage>
        <taxon>Eukaryota</taxon>
        <taxon>Viridiplantae</taxon>
        <taxon>Streptophyta</taxon>
        <taxon>Embryophyta</taxon>
        <taxon>Tracheophyta</taxon>
        <taxon>Spermatophyta</taxon>
        <taxon>Magnoliopsida</taxon>
        <taxon>Liliopsida</taxon>
        <taxon>Poales</taxon>
        <taxon>Poaceae</taxon>
        <taxon>PACMAD clade</taxon>
        <taxon>Chloridoideae</taxon>
        <taxon>Cynodonteae</taxon>
        <taxon>Eleusininae</taxon>
        <taxon>Eleusine</taxon>
    </lineage>
</organism>
<protein>
    <submittedName>
        <fullName evidence="1">Uncharacterized protein</fullName>
    </submittedName>
</protein>
<dbReference type="Proteomes" id="UP001054889">
    <property type="component" value="Unassembled WGS sequence"/>
</dbReference>
<keyword evidence="2" id="KW-1185">Reference proteome</keyword>
<comment type="caution">
    <text evidence="1">The sequence shown here is derived from an EMBL/GenBank/DDBJ whole genome shotgun (WGS) entry which is preliminary data.</text>
</comment>
<dbReference type="AlphaFoldDB" id="A0AAV5DQ06"/>
<proteinExistence type="predicted"/>
<dbReference type="EMBL" id="BQKI01000030">
    <property type="protein sequence ID" value="GJN13018.1"/>
    <property type="molecule type" value="Genomic_DNA"/>
</dbReference>
<evidence type="ECO:0000313" key="1">
    <source>
        <dbReference type="EMBL" id="GJN13018.1"/>
    </source>
</evidence>
<name>A0AAV5DQ06_ELECO</name>
<reference evidence="1" key="1">
    <citation type="journal article" date="2018" name="DNA Res.">
        <title>Multiple hybrid de novo genome assembly of finger millet, an orphan allotetraploid crop.</title>
        <authorList>
            <person name="Hatakeyama M."/>
            <person name="Aluri S."/>
            <person name="Balachadran M.T."/>
            <person name="Sivarajan S.R."/>
            <person name="Patrignani A."/>
            <person name="Gruter S."/>
            <person name="Poveda L."/>
            <person name="Shimizu-Inatsugi R."/>
            <person name="Baeten J."/>
            <person name="Francoijs K.J."/>
            <person name="Nataraja K.N."/>
            <person name="Reddy Y.A.N."/>
            <person name="Phadnis S."/>
            <person name="Ravikumar R.L."/>
            <person name="Schlapbach R."/>
            <person name="Sreeman S.M."/>
            <person name="Shimizu K.K."/>
        </authorList>
    </citation>
    <scope>NUCLEOTIDE SEQUENCE</scope>
</reference>
<sequence>MESNGSGSSPRTAAGLLLGALDSEMQTGAGRIPRHQCRWRDPTLLATAVLPAPRYEWRRALPRCTGRPATNFSGEAPREDRQQRLAMFSSRRRCRLLGALAASIGVGCTGGGGGLGGAKALTRWGRVPD</sequence>
<reference evidence="1" key="2">
    <citation type="submission" date="2021-12" db="EMBL/GenBank/DDBJ databases">
        <title>Resequencing data analysis of finger millet.</title>
        <authorList>
            <person name="Hatakeyama M."/>
            <person name="Aluri S."/>
            <person name="Balachadran M.T."/>
            <person name="Sivarajan S.R."/>
            <person name="Poveda L."/>
            <person name="Shimizu-Inatsugi R."/>
            <person name="Schlapbach R."/>
            <person name="Sreeman S.M."/>
            <person name="Shimizu K.K."/>
        </authorList>
    </citation>
    <scope>NUCLEOTIDE SEQUENCE</scope>
</reference>